<comment type="caution">
    <text evidence="2">The sequence shown here is derived from an EMBL/GenBank/DDBJ whole genome shotgun (WGS) entry which is preliminary data.</text>
</comment>
<gene>
    <name evidence="2" type="ORF">FU839_03590</name>
</gene>
<organism evidence="2 3">
    <name type="scientific">Rheinheimera tangshanensis</name>
    <dbReference type="NCBI Taxonomy" id="400153"/>
    <lineage>
        <taxon>Bacteria</taxon>
        <taxon>Pseudomonadati</taxon>
        <taxon>Pseudomonadota</taxon>
        <taxon>Gammaproteobacteria</taxon>
        <taxon>Chromatiales</taxon>
        <taxon>Chromatiaceae</taxon>
        <taxon>Rheinheimera</taxon>
    </lineage>
</organism>
<accession>A0A5C8LXG5</accession>
<evidence type="ECO:0000259" key="1">
    <source>
        <dbReference type="Pfam" id="PF18765"/>
    </source>
</evidence>
<proteinExistence type="predicted"/>
<dbReference type="CDD" id="cd05403">
    <property type="entry name" value="NT_KNTase_like"/>
    <property type="match status" value="1"/>
</dbReference>
<dbReference type="InterPro" id="IPR041633">
    <property type="entry name" value="Polbeta"/>
</dbReference>
<dbReference type="Pfam" id="PF18765">
    <property type="entry name" value="Polbeta"/>
    <property type="match status" value="1"/>
</dbReference>
<keyword evidence="3" id="KW-1185">Reference proteome</keyword>
<dbReference type="InterPro" id="IPR043519">
    <property type="entry name" value="NT_sf"/>
</dbReference>
<dbReference type="EMBL" id="VRLR01000002">
    <property type="protein sequence ID" value="TXK81981.1"/>
    <property type="molecule type" value="Genomic_DNA"/>
</dbReference>
<protein>
    <submittedName>
        <fullName evidence="2">Nucleotidyltransferase domain-containing protein</fullName>
    </submittedName>
</protein>
<keyword evidence="2" id="KW-0808">Transferase</keyword>
<evidence type="ECO:0000313" key="2">
    <source>
        <dbReference type="EMBL" id="TXK81981.1"/>
    </source>
</evidence>
<reference evidence="2 3" key="1">
    <citation type="submission" date="2019-08" db="EMBL/GenBank/DDBJ databases">
        <title>Draft genome analysis of Rheinheimera tangshanensis isolated from the roots of fresh rice plants (Oryza sativa).</title>
        <authorList>
            <person name="Yu Q."/>
            <person name="Qi Y."/>
            <person name="Zhang H."/>
            <person name="Pu J."/>
        </authorList>
    </citation>
    <scope>NUCLEOTIDE SEQUENCE [LARGE SCALE GENOMIC DNA]</scope>
    <source>
        <strain evidence="2 3">JA3-B52</strain>
    </source>
</reference>
<dbReference type="RefSeq" id="WP_147903242.1">
    <property type="nucleotide sequence ID" value="NZ_BAAAGC010000017.1"/>
</dbReference>
<dbReference type="SUPFAM" id="SSF81301">
    <property type="entry name" value="Nucleotidyltransferase"/>
    <property type="match status" value="1"/>
</dbReference>
<dbReference type="Gene3D" id="3.30.460.10">
    <property type="entry name" value="Beta Polymerase, domain 2"/>
    <property type="match status" value="1"/>
</dbReference>
<dbReference type="Proteomes" id="UP000321814">
    <property type="component" value="Unassembled WGS sequence"/>
</dbReference>
<evidence type="ECO:0000313" key="3">
    <source>
        <dbReference type="Proteomes" id="UP000321814"/>
    </source>
</evidence>
<name>A0A5C8LXG5_9GAMM</name>
<feature type="domain" description="Polymerase beta nucleotidyltransferase" evidence="1">
    <location>
        <begin position="23"/>
        <end position="96"/>
    </location>
</feature>
<dbReference type="OrthoDB" id="9808659at2"/>
<dbReference type="GO" id="GO:0016740">
    <property type="term" value="F:transferase activity"/>
    <property type="evidence" value="ECO:0007669"/>
    <property type="project" value="UniProtKB-KW"/>
</dbReference>
<dbReference type="AlphaFoldDB" id="A0A5C8LXG5"/>
<sequence length="97" mass="11081">MLNLSDDQLSLLRHLLSSHVPDVKVWAFGSRVKGTAKAWSDLDLALVAKQILPPQQLFKLQDALEESDLPFKVDLVDWHDISAEFQQLILKNYQVIQ</sequence>